<dbReference type="AlphaFoldDB" id="A0A9N8WFZ3"/>
<evidence type="ECO:0000313" key="5">
    <source>
        <dbReference type="EMBL" id="CAG8481517.1"/>
    </source>
</evidence>
<keyword evidence="6" id="KW-1185">Reference proteome</keyword>
<protein>
    <recommendedName>
        <fullName evidence="2">Proteasome assembly chaperone 1</fullName>
    </recommendedName>
</protein>
<comment type="similarity">
    <text evidence="1">Belongs to the PSMG1 family.</text>
</comment>
<dbReference type="GO" id="GO:0005783">
    <property type="term" value="C:endoplasmic reticulum"/>
    <property type="evidence" value="ECO:0007669"/>
    <property type="project" value="InterPro"/>
</dbReference>
<reference evidence="5" key="1">
    <citation type="submission" date="2021-06" db="EMBL/GenBank/DDBJ databases">
        <authorList>
            <person name="Kallberg Y."/>
            <person name="Tangrot J."/>
            <person name="Rosling A."/>
        </authorList>
    </citation>
    <scope>NUCLEOTIDE SEQUENCE</scope>
    <source>
        <strain evidence="5">MT106</strain>
    </source>
</reference>
<feature type="region of interest" description="Disordered" evidence="4">
    <location>
        <begin position="1"/>
        <end position="30"/>
    </location>
</feature>
<evidence type="ECO:0000256" key="2">
    <source>
        <dbReference type="ARBA" id="ARBA00019180"/>
    </source>
</evidence>
<gene>
    <name evidence="5" type="ORF">AGERDE_LOCUS3258</name>
</gene>
<organism evidence="5 6">
    <name type="scientific">Ambispora gerdemannii</name>
    <dbReference type="NCBI Taxonomy" id="144530"/>
    <lineage>
        <taxon>Eukaryota</taxon>
        <taxon>Fungi</taxon>
        <taxon>Fungi incertae sedis</taxon>
        <taxon>Mucoromycota</taxon>
        <taxon>Glomeromycotina</taxon>
        <taxon>Glomeromycetes</taxon>
        <taxon>Archaeosporales</taxon>
        <taxon>Ambisporaceae</taxon>
        <taxon>Ambispora</taxon>
    </lineage>
</organism>
<evidence type="ECO:0000256" key="4">
    <source>
        <dbReference type="SAM" id="MobiDB-lite"/>
    </source>
</evidence>
<dbReference type="PANTHER" id="PTHR15069">
    <property type="entry name" value="PROTEASOME ASSEMBLY CHAPERONE 1"/>
    <property type="match status" value="1"/>
</dbReference>
<dbReference type="GO" id="GO:0070628">
    <property type="term" value="F:proteasome binding"/>
    <property type="evidence" value="ECO:0007669"/>
    <property type="project" value="TreeGrafter"/>
</dbReference>
<dbReference type="OrthoDB" id="17536at2759"/>
<proteinExistence type="inferred from homology"/>
<dbReference type="EMBL" id="CAJVPL010000309">
    <property type="protein sequence ID" value="CAG8481517.1"/>
    <property type="molecule type" value="Genomic_DNA"/>
</dbReference>
<dbReference type="Pfam" id="PF16094">
    <property type="entry name" value="PAC1"/>
    <property type="match status" value="1"/>
</dbReference>
<dbReference type="PANTHER" id="PTHR15069:SF1">
    <property type="entry name" value="PROTEASOME ASSEMBLY CHAPERONE 1"/>
    <property type="match status" value="1"/>
</dbReference>
<feature type="compositionally biased region" description="Acidic residues" evidence="4">
    <location>
        <begin position="12"/>
        <end position="24"/>
    </location>
</feature>
<keyword evidence="3" id="KW-0143">Chaperone</keyword>
<dbReference type="InterPro" id="IPR016565">
    <property type="entry name" value="Proteasome_assmbl_chp_1"/>
</dbReference>
<name>A0A9N8WFZ3_9GLOM</name>
<comment type="caution">
    <text evidence="5">The sequence shown here is derived from an EMBL/GenBank/DDBJ whole genome shotgun (WGS) entry which is preliminary data.</text>
</comment>
<sequence length="279" mass="31176">MEQPIRYTYDSESGEEEEDYEDSSDSPTPMLLLSPQKIKKAADSNAHNKKLLFGRVLLVGIEGGGNLFLSSIKNKNIIGTLILPGKDSIPPDPNNSESISLIYELEEAPDVLIVPCRQQIPTERCAEWTKALFKHVDVQSVVVFDTFAASSYINVDSYEDNRYPPLVRILQTSKATLIQDIPLYEPPNLTRDLSAAILSHCEIRKIPAYLLLSLLDTQHGRFVATSSTLQAFQTTWEKLVASHGVEQGISFTADIQSMFKKNERKGRDILSGTQSQLYL</sequence>
<evidence type="ECO:0000256" key="3">
    <source>
        <dbReference type="ARBA" id="ARBA00023186"/>
    </source>
</evidence>
<evidence type="ECO:0000256" key="1">
    <source>
        <dbReference type="ARBA" id="ARBA00005261"/>
    </source>
</evidence>
<evidence type="ECO:0000313" key="6">
    <source>
        <dbReference type="Proteomes" id="UP000789831"/>
    </source>
</evidence>
<accession>A0A9N8WFZ3</accession>
<dbReference type="Proteomes" id="UP000789831">
    <property type="component" value="Unassembled WGS sequence"/>
</dbReference>
<dbReference type="GO" id="GO:0080129">
    <property type="term" value="P:proteasome core complex assembly"/>
    <property type="evidence" value="ECO:0007669"/>
    <property type="project" value="TreeGrafter"/>
</dbReference>